<evidence type="ECO:0000259" key="8">
    <source>
        <dbReference type="PROSITE" id="PS50011"/>
    </source>
</evidence>
<proteinExistence type="inferred from homology"/>
<dbReference type="Gene3D" id="3.30.200.20">
    <property type="entry name" value="Phosphorylase Kinase, domain 1"/>
    <property type="match status" value="1"/>
</dbReference>
<dbReference type="Proteomes" id="UP001483337">
    <property type="component" value="Chromosome"/>
</dbReference>
<keyword evidence="6 7" id="KW-0067">ATP-binding</keyword>
<feature type="binding site" evidence="7">
    <location>
        <position position="50"/>
    </location>
    <ligand>
        <name>ATP</name>
        <dbReference type="ChEBI" id="CHEBI:30616"/>
    </ligand>
</feature>
<feature type="domain" description="Protein kinase" evidence="8">
    <location>
        <begin position="20"/>
        <end position="297"/>
    </location>
</feature>
<evidence type="ECO:0000256" key="5">
    <source>
        <dbReference type="ARBA" id="ARBA00022777"/>
    </source>
</evidence>
<name>A0ABZ2UPK1_9CYAN</name>
<dbReference type="InterPro" id="IPR017441">
    <property type="entry name" value="Protein_kinase_ATP_BS"/>
</dbReference>
<dbReference type="Gene3D" id="1.10.510.10">
    <property type="entry name" value="Transferase(Phosphotransferase) domain 1"/>
    <property type="match status" value="1"/>
</dbReference>
<protein>
    <recommendedName>
        <fullName evidence="2">non-specific serine/threonine protein kinase</fullName>
        <ecNumber evidence="2">2.7.11.1</ecNumber>
    </recommendedName>
</protein>
<gene>
    <name evidence="9" type="ORF">WJM97_15210</name>
</gene>
<dbReference type="SMART" id="SM00220">
    <property type="entry name" value="S_TKc"/>
    <property type="match status" value="1"/>
</dbReference>
<dbReference type="PANTHER" id="PTHR43671">
    <property type="entry name" value="SERINE/THREONINE-PROTEIN KINASE NEK"/>
    <property type="match status" value="1"/>
</dbReference>
<accession>A0ABZ2UPK1</accession>
<keyword evidence="4 7" id="KW-0547">Nucleotide-binding</keyword>
<evidence type="ECO:0000313" key="9">
    <source>
        <dbReference type="EMBL" id="WZB86735.1"/>
    </source>
</evidence>
<dbReference type="EC" id="2.7.11.1" evidence="2"/>
<dbReference type="PROSITE" id="PS50011">
    <property type="entry name" value="PROTEIN_KINASE_DOM"/>
    <property type="match status" value="1"/>
</dbReference>
<evidence type="ECO:0000256" key="7">
    <source>
        <dbReference type="PROSITE-ProRule" id="PRU10141"/>
    </source>
</evidence>
<dbReference type="CDD" id="cd14014">
    <property type="entry name" value="STKc_PknB_like"/>
    <property type="match status" value="1"/>
</dbReference>
<dbReference type="InterPro" id="IPR000719">
    <property type="entry name" value="Prot_kinase_dom"/>
</dbReference>
<evidence type="ECO:0000313" key="10">
    <source>
        <dbReference type="Proteomes" id="UP001483337"/>
    </source>
</evidence>
<dbReference type="SUPFAM" id="SSF56112">
    <property type="entry name" value="Protein kinase-like (PK-like)"/>
    <property type="match status" value="1"/>
</dbReference>
<dbReference type="InterPro" id="IPR050660">
    <property type="entry name" value="NEK_Ser/Thr_kinase"/>
</dbReference>
<dbReference type="Pfam" id="PF00069">
    <property type="entry name" value="Pkinase"/>
    <property type="match status" value="1"/>
</dbReference>
<evidence type="ECO:0000256" key="2">
    <source>
        <dbReference type="ARBA" id="ARBA00012513"/>
    </source>
</evidence>
<evidence type="ECO:0000256" key="3">
    <source>
        <dbReference type="ARBA" id="ARBA00022679"/>
    </source>
</evidence>
<reference evidence="9 10" key="1">
    <citation type="submission" date="2024-04" db="EMBL/GenBank/DDBJ databases">
        <title>Okeanomitos corallinicola gen. &amp; sp. nov. (Nostocales, Cyanobacteria), a new toxic marine heterocyst-forming cyanobacterium from a coral reef.</title>
        <authorList>
            <person name="Li H."/>
            <person name="Li R."/>
            <person name="Kang J."/>
            <person name="Hii K.S."/>
            <person name="Mohamed H.F."/>
            <person name="Xu X."/>
            <person name="Luo Z."/>
        </authorList>
    </citation>
    <scope>NUCLEOTIDE SEQUENCE [LARGE SCALE GENOMIC DNA]</scope>
    <source>
        <strain evidence="9 10">TIOX110</strain>
    </source>
</reference>
<dbReference type="InterPro" id="IPR008271">
    <property type="entry name" value="Ser/Thr_kinase_AS"/>
</dbReference>
<keyword evidence="10" id="KW-1185">Reference proteome</keyword>
<dbReference type="EMBL" id="CP150886">
    <property type="protein sequence ID" value="WZB86735.1"/>
    <property type="molecule type" value="Genomic_DNA"/>
</dbReference>
<organism evidence="9 10">
    <name type="scientific">Okeanomitos corallinicola TIOX110</name>
    <dbReference type="NCBI Taxonomy" id="3133117"/>
    <lineage>
        <taxon>Bacteria</taxon>
        <taxon>Bacillati</taxon>
        <taxon>Cyanobacteriota</taxon>
        <taxon>Cyanophyceae</taxon>
        <taxon>Nostocales</taxon>
        <taxon>Aphanizomenonaceae</taxon>
        <taxon>Okeanomitos</taxon>
    </lineage>
</organism>
<dbReference type="GO" id="GO:0004674">
    <property type="term" value="F:protein serine/threonine kinase activity"/>
    <property type="evidence" value="ECO:0007669"/>
    <property type="project" value="UniProtKB-EC"/>
</dbReference>
<evidence type="ECO:0000256" key="6">
    <source>
        <dbReference type="ARBA" id="ARBA00022840"/>
    </source>
</evidence>
<dbReference type="RefSeq" id="WP_353929649.1">
    <property type="nucleotide sequence ID" value="NZ_CP150886.1"/>
</dbReference>
<keyword evidence="5 9" id="KW-0418">Kinase</keyword>
<dbReference type="InterPro" id="IPR011009">
    <property type="entry name" value="Kinase-like_dom_sf"/>
</dbReference>
<sequence length="528" mass="61452">MNEYKSELDIYIGQLLNHRYLVRDILGSGGMGRVYLAEDVARDCMLVAVKMLSLNIRNKQLAERFGREIFIGAQLGKKSPHITRVLTYGITNDKTPFYVMEYLRGRNIKQVLKRESLSISRFLKVCQQICLGLDCAHQGVVLKGKIYPILHRDIKPENIFLANDSKPTETVKILDFGIAKFLTETSGMTMTESFIGSLPYSSPEHMQGQKILDVRSDIYSLGLLMFEMLTGRHPFYTNSHSFSTWCKLHCIEAPPTFEEVNPHIQVPQELQQLVMRCLAKDIHDRPKNVKEILDDLVKIEKHIENNHTSNSKKSEPDTSLKLVPLTSISEQLCWQKYWPKNKPIALICFPHLLHTPKGNIPTFWAMLPEAEIEKFKDKKHSNKFIGKSEDYPIMLWLTMLYEENTNLIRWLAYYLDLKDNREEKILRNLAGIGYYHLLLFAHEYPHKCNYVTTFMLSAKQRQYISDIINSSQRIERLTSPTQAKIMLKLEYEKFKAEVNEQMNLHTVNPSFSFRNWLIKLVTFWKPPS</sequence>
<dbReference type="PANTHER" id="PTHR43671:SF13">
    <property type="entry name" value="SERINE_THREONINE-PROTEIN KINASE NEK2"/>
    <property type="match status" value="1"/>
</dbReference>
<keyword evidence="3 9" id="KW-0808">Transferase</keyword>
<dbReference type="PROSITE" id="PS00108">
    <property type="entry name" value="PROTEIN_KINASE_ST"/>
    <property type="match status" value="1"/>
</dbReference>
<evidence type="ECO:0000256" key="4">
    <source>
        <dbReference type="ARBA" id="ARBA00022741"/>
    </source>
</evidence>
<comment type="similarity">
    <text evidence="1">Belongs to the protein kinase superfamily. NEK Ser/Thr protein kinase family. NIMA subfamily.</text>
</comment>
<evidence type="ECO:0000256" key="1">
    <source>
        <dbReference type="ARBA" id="ARBA00010886"/>
    </source>
</evidence>
<dbReference type="PROSITE" id="PS00107">
    <property type="entry name" value="PROTEIN_KINASE_ATP"/>
    <property type="match status" value="1"/>
</dbReference>